<evidence type="ECO:0008006" key="4">
    <source>
        <dbReference type="Google" id="ProtNLM"/>
    </source>
</evidence>
<dbReference type="Proteomes" id="UP001222027">
    <property type="component" value="Unassembled WGS sequence"/>
</dbReference>
<proteinExistence type="predicted"/>
<keyword evidence="1" id="KW-0464">Manganese</keyword>
<gene>
    <name evidence="2" type="ORF">OPV22_033862</name>
</gene>
<dbReference type="InterPro" id="IPR029044">
    <property type="entry name" value="Nucleotide-diphossugar_trans"/>
</dbReference>
<dbReference type="PANTHER" id="PTHR11183">
    <property type="entry name" value="GLYCOGENIN SUBFAMILY MEMBER"/>
    <property type="match status" value="1"/>
</dbReference>
<protein>
    <recommendedName>
        <fullName evidence="4">Hexosyltransferase</fullName>
    </recommendedName>
</protein>
<dbReference type="SUPFAM" id="SSF53448">
    <property type="entry name" value="Nucleotide-diphospho-sugar transferases"/>
    <property type="match status" value="1"/>
</dbReference>
<name>A0AAV8PQU2_ENSVE</name>
<sequence length="431" mass="48229">MELKAKQHPPTALSCVQLIASILHKQIIISSVFLGFSWLILRLDEDDVSPRRLPDETFCVANLNNHERASLFVSHFHRPPASVGIHNRMTPANQKLKVVGVDERKFLFPESSSSRKLALFVLACCMVLTLAFSPITRKDQPLHSSSRYSLLWSNGELSSVHLDHADTNLTWELLYPEWIDEEEESGVAPACPSLSQPRVERGSESLDLVADKLLCDRSRRWSRDVARLHLQLVAAKLAAASAALRVLLLTDCLPLPNLFTCRDLVRHEGNLWLYKPDPATLEEKLRLPVGSCELAIPYEAKVRMYTETGEREAYATILQSAEHCVCGAIAAVQSLRSSESARMKRSPDAIEAAWKLQGGSKFRLWQLTDYDKVVSINADLLVPRNIDFLFAMPEVSTVGNNATLFNSGVMVVEPSDCTFRLLMDHVDEITS</sequence>
<organism evidence="2 3">
    <name type="scientific">Ensete ventricosum</name>
    <name type="common">Abyssinian banana</name>
    <name type="synonym">Musa ensete</name>
    <dbReference type="NCBI Taxonomy" id="4639"/>
    <lineage>
        <taxon>Eukaryota</taxon>
        <taxon>Viridiplantae</taxon>
        <taxon>Streptophyta</taxon>
        <taxon>Embryophyta</taxon>
        <taxon>Tracheophyta</taxon>
        <taxon>Spermatophyta</taxon>
        <taxon>Magnoliopsida</taxon>
        <taxon>Liliopsida</taxon>
        <taxon>Zingiberales</taxon>
        <taxon>Musaceae</taxon>
        <taxon>Ensete</taxon>
    </lineage>
</organism>
<accession>A0AAV8PQU2</accession>
<dbReference type="Gene3D" id="3.90.550.10">
    <property type="entry name" value="Spore Coat Polysaccharide Biosynthesis Protein SpsA, Chain A"/>
    <property type="match status" value="1"/>
</dbReference>
<dbReference type="AlphaFoldDB" id="A0AAV8PQU2"/>
<evidence type="ECO:0000313" key="2">
    <source>
        <dbReference type="EMBL" id="KAJ8460936.1"/>
    </source>
</evidence>
<evidence type="ECO:0000313" key="3">
    <source>
        <dbReference type="Proteomes" id="UP001222027"/>
    </source>
</evidence>
<evidence type="ECO:0000256" key="1">
    <source>
        <dbReference type="ARBA" id="ARBA00023211"/>
    </source>
</evidence>
<dbReference type="InterPro" id="IPR050587">
    <property type="entry name" value="GNT1/Glycosyltrans_8"/>
</dbReference>
<comment type="caution">
    <text evidence="2">The sequence shown here is derived from an EMBL/GenBank/DDBJ whole genome shotgun (WGS) entry which is preliminary data.</text>
</comment>
<keyword evidence="3" id="KW-1185">Reference proteome</keyword>
<dbReference type="EMBL" id="JAQQAF010000009">
    <property type="protein sequence ID" value="KAJ8460936.1"/>
    <property type="molecule type" value="Genomic_DNA"/>
</dbReference>
<reference evidence="2 3" key="1">
    <citation type="submission" date="2022-12" db="EMBL/GenBank/DDBJ databases">
        <title>Chromosome-scale assembly of the Ensete ventricosum genome.</title>
        <authorList>
            <person name="Dussert Y."/>
            <person name="Stocks J."/>
            <person name="Wendawek A."/>
            <person name="Woldeyes F."/>
            <person name="Nichols R.A."/>
            <person name="Borrell J.S."/>
        </authorList>
    </citation>
    <scope>NUCLEOTIDE SEQUENCE [LARGE SCALE GENOMIC DNA]</scope>
    <source>
        <strain evidence="3">cv. Maze</strain>
        <tissue evidence="2">Seeds</tissue>
    </source>
</reference>